<dbReference type="AlphaFoldDB" id="A0A0E9W196"/>
<accession>A0A0E9W196</accession>
<organism evidence="1">
    <name type="scientific">Anguilla anguilla</name>
    <name type="common">European freshwater eel</name>
    <name type="synonym">Muraena anguilla</name>
    <dbReference type="NCBI Taxonomy" id="7936"/>
    <lineage>
        <taxon>Eukaryota</taxon>
        <taxon>Metazoa</taxon>
        <taxon>Chordata</taxon>
        <taxon>Craniata</taxon>
        <taxon>Vertebrata</taxon>
        <taxon>Euteleostomi</taxon>
        <taxon>Actinopterygii</taxon>
        <taxon>Neopterygii</taxon>
        <taxon>Teleostei</taxon>
        <taxon>Anguilliformes</taxon>
        <taxon>Anguillidae</taxon>
        <taxon>Anguilla</taxon>
    </lineage>
</organism>
<reference evidence="1" key="2">
    <citation type="journal article" date="2015" name="Fish Shellfish Immunol.">
        <title>Early steps in the European eel (Anguilla anguilla)-Vibrio vulnificus interaction in the gills: Role of the RtxA13 toxin.</title>
        <authorList>
            <person name="Callol A."/>
            <person name="Pajuelo D."/>
            <person name="Ebbesson L."/>
            <person name="Teles M."/>
            <person name="MacKenzie S."/>
            <person name="Amaro C."/>
        </authorList>
    </citation>
    <scope>NUCLEOTIDE SEQUENCE</scope>
</reference>
<evidence type="ECO:0000313" key="1">
    <source>
        <dbReference type="EMBL" id="JAH84106.1"/>
    </source>
</evidence>
<dbReference type="EMBL" id="GBXM01024471">
    <property type="protein sequence ID" value="JAH84106.1"/>
    <property type="molecule type" value="Transcribed_RNA"/>
</dbReference>
<sequence>MGLITPKRLLIIRYNYILFTFSKVSM</sequence>
<proteinExistence type="predicted"/>
<name>A0A0E9W196_ANGAN</name>
<reference evidence="1" key="1">
    <citation type="submission" date="2014-11" db="EMBL/GenBank/DDBJ databases">
        <authorList>
            <person name="Amaro Gonzalez C."/>
        </authorList>
    </citation>
    <scope>NUCLEOTIDE SEQUENCE</scope>
</reference>
<protein>
    <submittedName>
        <fullName evidence="1">Uncharacterized protein</fullName>
    </submittedName>
</protein>